<feature type="disulfide bond" evidence="12">
    <location>
        <begin position="887"/>
        <end position="896"/>
    </location>
</feature>
<dbReference type="PROSITE" id="PS01248">
    <property type="entry name" value="EGF_LAM_1"/>
    <property type="match status" value="1"/>
</dbReference>
<feature type="domain" description="Fibronectin type-III" evidence="14">
    <location>
        <begin position="1232"/>
        <end position="1341"/>
    </location>
</feature>
<feature type="domain" description="Laminin EGF-like" evidence="13">
    <location>
        <begin position="866"/>
        <end position="916"/>
    </location>
</feature>
<dbReference type="SUPFAM" id="SSF57196">
    <property type="entry name" value="EGF/Laminin"/>
    <property type="match status" value="6"/>
</dbReference>
<feature type="domain" description="Fibronectin type-III" evidence="14">
    <location>
        <begin position="1109"/>
        <end position="1228"/>
    </location>
</feature>
<dbReference type="FunFam" id="2.10.25.10:FF:000224">
    <property type="entry name" value="Usherin"/>
    <property type="match status" value="1"/>
</dbReference>
<dbReference type="PROSITE" id="PS50027">
    <property type="entry name" value="EGF_LAM_2"/>
    <property type="match status" value="4"/>
</dbReference>
<dbReference type="SUPFAM" id="SSF49265">
    <property type="entry name" value="Fibronectin type III"/>
    <property type="match status" value="2"/>
</dbReference>
<comment type="caution">
    <text evidence="12">Lacks conserved residue(s) required for the propagation of feature annotation.</text>
</comment>
<evidence type="ECO:0000256" key="3">
    <source>
        <dbReference type="ARBA" id="ARBA00022525"/>
    </source>
</evidence>
<reference key="1">
    <citation type="journal article" date="2007" name="Nature">
        <title>The medaka draft genome and insights into vertebrate genome evolution.</title>
        <authorList>
            <person name="Kasahara M."/>
            <person name="Naruse K."/>
            <person name="Sasaki S."/>
            <person name="Nakatani Y."/>
            <person name="Qu W."/>
            <person name="Ahsan B."/>
            <person name="Yamada T."/>
            <person name="Nagayasu Y."/>
            <person name="Doi K."/>
            <person name="Kasai Y."/>
            <person name="Jindo T."/>
            <person name="Kobayashi D."/>
            <person name="Shimada A."/>
            <person name="Toyoda A."/>
            <person name="Kuroki Y."/>
            <person name="Fujiyama A."/>
            <person name="Sasaki T."/>
            <person name="Shimizu A."/>
            <person name="Asakawa S."/>
            <person name="Shimizu N."/>
            <person name="Hashimoto S."/>
            <person name="Yang J."/>
            <person name="Lee Y."/>
            <person name="Matsushima K."/>
            <person name="Sugano S."/>
            <person name="Sakaizumi M."/>
            <person name="Narita T."/>
            <person name="Ohishi K."/>
            <person name="Haga S."/>
            <person name="Ohta F."/>
            <person name="Nomoto H."/>
            <person name="Nogata K."/>
            <person name="Morishita T."/>
            <person name="Endo T."/>
            <person name="Shin-I T."/>
            <person name="Takeda H."/>
            <person name="Morishita S."/>
            <person name="Kohara Y."/>
        </authorList>
    </citation>
    <scope>NUCLEOTIDE SEQUENCE [LARGE SCALE GENOMIC DNA]</scope>
    <source>
        <strain>Hd-rR</strain>
    </source>
</reference>
<dbReference type="Gene3D" id="2.60.40.10">
    <property type="entry name" value="Immunoglobulins"/>
    <property type="match status" value="4"/>
</dbReference>
<evidence type="ECO:0000259" key="14">
    <source>
        <dbReference type="PROSITE" id="PS50853"/>
    </source>
</evidence>
<evidence type="ECO:0000256" key="6">
    <source>
        <dbReference type="ARBA" id="ARBA00022737"/>
    </source>
</evidence>
<evidence type="ECO:0000256" key="9">
    <source>
        <dbReference type="ARBA" id="ARBA00023180"/>
    </source>
</evidence>
<dbReference type="GO" id="GO:0005604">
    <property type="term" value="C:basement membrane"/>
    <property type="evidence" value="ECO:0007669"/>
    <property type="project" value="UniProtKB-SubCell"/>
</dbReference>
<dbReference type="FunFam" id="2.60.40.10:FF:003352">
    <property type="entry name" value="Usherin"/>
    <property type="match status" value="1"/>
</dbReference>
<dbReference type="InterPro" id="IPR002049">
    <property type="entry name" value="LE_dom"/>
</dbReference>
<dbReference type="InterPro" id="IPR003961">
    <property type="entry name" value="FN3_dom"/>
</dbReference>
<dbReference type="PANTHER" id="PTHR10574">
    <property type="entry name" value="NETRIN/LAMININ-RELATED"/>
    <property type="match status" value="1"/>
</dbReference>
<dbReference type="FunFam" id="2.10.25.10:FF:000069">
    <property type="entry name" value="Laminin subunit alpha 1"/>
    <property type="match status" value="1"/>
</dbReference>
<evidence type="ECO:0000256" key="8">
    <source>
        <dbReference type="ARBA" id="ARBA00023157"/>
    </source>
</evidence>
<keyword evidence="4" id="KW-0272">Extracellular matrix</keyword>
<evidence type="ECO:0000256" key="12">
    <source>
        <dbReference type="PROSITE-ProRule" id="PRU00460"/>
    </source>
</evidence>
<feature type="disulfide bond" evidence="12">
    <location>
        <begin position="849"/>
        <end position="863"/>
    </location>
</feature>
<reference evidence="16 17" key="2">
    <citation type="submission" date="2017-04" db="EMBL/GenBank/DDBJ databases">
        <title>CpG methylation of centromeres and impact of large insertions on vertebrate speciation.</title>
        <authorList>
            <person name="Ichikawa K."/>
            <person name="Yoshimura J."/>
            <person name="Morishita S."/>
        </authorList>
    </citation>
    <scope>NUCLEOTIDE SEQUENCE</scope>
    <source>
        <strain evidence="16 17">HNI</strain>
    </source>
</reference>
<dbReference type="GO" id="GO:0048513">
    <property type="term" value="P:animal organ development"/>
    <property type="evidence" value="ECO:0007669"/>
    <property type="project" value="UniProtKB-ARBA"/>
</dbReference>
<dbReference type="SMART" id="SM00136">
    <property type="entry name" value="LamNT"/>
    <property type="match status" value="1"/>
</dbReference>
<dbReference type="Gene3D" id="2.60.120.260">
    <property type="entry name" value="Galactose-binding domain-like"/>
    <property type="match status" value="1"/>
</dbReference>
<evidence type="ECO:0000256" key="10">
    <source>
        <dbReference type="ARBA" id="ARBA00023273"/>
    </source>
</evidence>
<evidence type="ECO:0000259" key="15">
    <source>
        <dbReference type="PROSITE" id="PS51117"/>
    </source>
</evidence>
<organism evidence="16 17">
    <name type="scientific">Oryzias latipes</name>
    <name type="common">Japanese rice fish</name>
    <name type="synonym">Japanese killifish</name>
    <dbReference type="NCBI Taxonomy" id="8090"/>
    <lineage>
        <taxon>Eukaryota</taxon>
        <taxon>Metazoa</taxon>
        <taxon>Chordata</taxon>
        <taxon>Craniata</taxon>
        <taxon>Vertebrata</taxon>
        <taxon>Euteleostomi</taxon>
        <taxon>Actinopterygii</taxon>
        <taxon>Neopterygii</taxon>
        <taxon>Teleostei</taxon>
        <taxon>Neoteleostei</taxon>
        <taxon>Acanthomorphata</taxon>
        <taxon>Ovalentaria</taxon>
        <taxon>Atherinomorphae</taxon>
        <taxon>Beloniformes</taxon>
        <taxon>Adrianichthyidae</taxon>
        <taxon>Oryziinae</taxon>
        <taxon>Oryzias</taxon>
    </lineage>
</organism>
<feature type="domain" description="Fibronectin type-III" evidence="14">
    <location>
        <begin position="1010"/>
        <end position="1104"/>
    </location>
</feature>
<accession>A0A3P9LP99</accession>
<dbReference type="InterPro" id="IPR013783">
    <property type="entry name" value="Ig-like_fold"/>
</dbReference>
<dbReference type="SMART" id="SM00180">
    <property type="entry name" value="EGF_Lam"/>
    <property type="match status" value="8"/>
</dbReference>
<feature type="disulfide bond" evidence="12">
    <location>
        <begin position="815"/>
        <end position="827"/>
    </location>
</feature>
<evidence type="ECO:0000256" key="2">
    <source>
        <dbReference type="ARBA" id="ARBA00004316"/>
    </source>
</evidence>
<dbReference type="SMART" id="SM00060">
    <property type="entry name" value="FN3"/>
    <property type="match status" value="4"/>
</dbReference>
<dbReference type="Pfam" id="PF00055">
    <property type="entry name" value="Laminin_N"/>
    <property type="match status" value="1"/>
</dbReference>
<dbReference type="PROSITE" id="PS50853">
    <property type="entry name" value="FN3"/>
    <property type="match status" value="4"/>
</dbReference>
<feature type="disulfide bond" evidence="12">
    <location>
        <begin position="866"/>
        <end position="878"/>
    </location>
</feature>
<evidence type="ECO:0000313" key="17">
    <source>
        <dbReference type="Proteomes" id="UP000265180"/>
    </source>
</evidence>
<dbReference type="PROSITE" id="PS51117">
    <property type="entry name" value="LAMININ_NTER"/>
    <property type="match status" value="1"/>
</dbReference>
<dbReference type="GO" id="GO:0005576">
    <property type="term" value="C:extracellular region"/>
    <property type="evidence" value="ECO:0007669"/>
    <property type="project" value="UniProtKB-ARBA"/>
</dbReference>
<dbReference type="CDD" id="cd00055">
    <property type="entry name" value="EGF_Lam"/>
    <property type="match status" value="8"/>
</dbReference>
<feature type="disulfide bond" evidence="12">
    <location>
        <begin position="868"/>
        <end position="885"/>
    </location>
</feature>
<feature type="disulfide bond" evidence="12">
    <location>
        <begin position="741"/>
        <end position="750"/>
    </location>
</feature>
<dbReference type="FunFam" id="2.10.25.10:FF:000275">
    <property type="entry name" value="usherin"/>
    <property type="match status" value="1"/>
</dbReference>
<name>A0A3P9LP99_ORYLA</name>
<sequence length="1407" mass="154772">MKSVQLGKNIFVYHSFKTSFLSYLKTILNLLQGHFPRMENIAAFKPVSTLPARLTCGVPEQNSYCQSPSSQTELLRCFQAFCVQECPYRSSTPPYAPLLLAPQRHVDWIYRAVMQCFMTFCFHLYLSFRNHSLITFKFSRQMDIYVDICDFAFLDFQIHDRQANLFIDGLEEDGTPFDTKYLASVLFDVAILIKNGQHLLLIQLCYFLSEPLLCSCVCVNREIVELYSGVLPKLHVQSECRCPPIMEVFASLYCIPNAVEDTTSDRVLRLNLNAHSLGYINDQDMSTAWLSKIMTAQELDEGVTIIVDLANGQYQVFYVILQFGGLLPESVRIQRRKVNLRPWLDWQYMARNCSDFEMLNNGPLLRPDSVNCVQLPGDVPLSGGNITFSLLTSLRPGYNDFYKSPALQEMVQAAQVRIHLRGQYHSRAMGVNSKHRYFAIREITISGRCECHGHADHCDTSVTPYRCLCLPESHTVGNNCQRCAPLYNDKPFRSGDQLQPMNCRPCECHGHALSCHYDPEADDQPDEHYRAGGGVCDNCMHNTTGKNCEECRSGFFRLQGSDSFSVDVCQPCNCNTAGTINSSSECAQIGGQCRCKAAVAGRQCTECLPGWYGLDSSGPKGCISCNCSDLGTVSTMSGEVPKCDQNTGQCQCKPHVTGKSSKGHSFTIKGLSCACVCNHAHCIWVCFLCICKRDEQSSLTCDHCEFGFWNFSHPEGCIPCGCDPLGSLSLFCEPERGQCECKFGVGGRRCDTCGREVLFPGCMPCICDPRGTVAGSVCDSTTGQCVCVPTRHGKDCSNCQPGFYLSPNHSLCLECDCHPTGASSGYCESQTGQCACTDSSVEGQRCDQCVEMFFGFNPGLGRCQPCACDQVGSVNGSCHPDSGACVCKLLVTGDKCDSCQPGASHLDPENLFGCSKAPSQQPAPLGFALSYSTIRLYWNPPDSPNSHKLNYTLLRDGQSVQTIQNPESFEDTGLFPYTNYTYWLVTSNVAGETISASALCQTLSSPPKAEDLHVNLLGRPGPTSATFSWSTPNNDTGPVERFVLSTSESLHGSDPVAHYSGLSTQAVASGLKPFTLYTLLPSLQGCSSGGCTSSPPLSFLTAAALPQNQPAPRVTAAGPHTLHVSWEPPSEPNGTTNTQTAYRFTTNYTRCLTPVQVPAWGPKTEHQLETSCVEFACSPLNGSEASSPENTTVIGGLQAFSTYQLRVVSLNSAGSVTSDWTTARTEEGVPEFIAPPEVSALSATSLRVTWNTTDGQGVIPDNIFHYVFFMPMIFLCHLSVSFFPTILVSGCQVLHRVEQSSPPIYVVKGLKPFHIYNFTVTLCTRKGCITSQPSTGRTLPAGRNTWMEKLLMHIHLSCLYITPSLTGLSPPLFHSISPYIKWFSVDIFMVNHKYTALQRLSFFEKDI</sequence>
<evidence type="ECO:0000259" key="13">
    <source>
        <dbReference type="PROSITE" id="PS50027"/>
    </source>
</evidence>
<evidence type="ECO:0000256" key="5">
    <source>
        <dbReference type="ARBA" id="ARBA00022729"/>
    </source>
</evidence>
<proteinExistence type="predicted"/>
<feature type="disulfide bond" evidence="12">
    <location>
        <begin position="595"/>
        <end position="604"/>
    </location>
</feature>
<dbReference type="Gene3D" id="2.10.25.10">
    <property type="entry name" value="Laminin"/>
    <property type="match status" value="7"/>
</dbReference>
<evidence type="ECO:0008006" key="18">
    <source>
        <dbReference type="Google" id="ProtNLM"/>
    </source>
</evidence>
<evidence type="ECO:0000256" key="7">
    <source>
        <dbReference type="ARBA" id="ARBA00022869"/>
    </source>
</evidence>
<keyword evidence="5" id="KW-0732">Signal</keyword>
<keyword evidence="9" id="KW-0325">Glycoprotein</keyword>
<keyword evidence="10" id="KW-0966">Cell projection</keyword>
<dbReference type="CDD" id="cd00063">
    <property type="entry name" value="FN3"/>
    <property type="match status" value="4"/>
</dbReference>
<keyword evidence="3" id="KW-0964">Secreted</keyword>
<reference evidence="16" key="3">
    <citation type="submission" date="2025-08" db="UniProtKB">
        <authorList>
            <consortium name="Ensembl"/>
        </authorList>
    </citation>
    <scope>IDENTIFICATION</scope>
    <source>
        <strain evidence="16">HNI</strain>
    </source>
</reference>
<dbReference type="Pfam" id="PF00053">
    <property type="entry name" value="EGF_laminin"/>
    <property type="match status" value="8"/>
</dbReference>
<dbReference type="InterPro" id="IPR050440">
    <property type="entry name" value="Laminin/Netrin_ECM"/>
</dbReference>
<dbReference type="InterPro" id="IPR036116">
    <property type="entry name" value="FN3_sf"/>
</dbReference>
<feature type="domain" description="Laminin EGF-like" evidence="13">
    <location>
        <begin position="815"/>
        <end position="865"/>
    </location>
</feature>
<feature type="disulfide bond" evidence="12">
    <location>
        <begin position="817"/>
        <end position="834"/>
    </location>
</feature>
<keyword evidence="8 12" id="KW-1015">Disulfide bond</keyword>
<feature type="disulfide bond" evidence="12">
    <location>
        <begin position="720"/>
        <end position="732"/>
    </location>
</feature>
<feature type="domain" description="Fibronectin type-III" evidence="14">
    <location>
        <begin position="918"/>
        <end position="1008"/>
    </location>
</feature>
<keyword evidence="6" id="KW-0677">Repeat</keyword>
<evidence type="ECO:0000256" key="11">
    <source>
        <dbReference type="ARBA" id="ARBA00023292"/>
    </source>
</evidence>
<feature type="domain" description="Laminin EGF-like" evidence="13">
    <location>
        <begin position="572"/>
        <end position="624"/>
    </location>
</feature>
<dbReference type="Proteomes" id="UP000265180">
    <property type="component" value="Chromosome 3"/>
</dbReference>
<evidence type="ECO:0000313" key="16">
    <source>
        <dbReference type="Ensembl" id="ENSORLP00020022433.1"/>
    </source>
</evidence>
<dbReference type="PANTHER" id="PTHR10574:SF274">
    <property type="entry name" value="USHERIN"/>
    <property type="match status" value="1"/>
</dbReference>
<dbReference type="FunFam" id="2.60.40.10:FF:002920">
    <property type="entry name" value="Usher syndrome 2A (autosomal recessive, mild)"/>
    <property type="match status" value="1"/>
</dbReference>
<dbReference type="GO" id="GO:0042995">
    <property type="term" value="C:cell projection"/>
    <property type="evidence" value="ECO:0007669"/>
    <property type="project" value="UniProtKB-SubCell"/>
</dbReference>
<keyword evidence="11 12" id="KW-0424">Laminin EGF-like domain</keyword>
<dbReference type="Ensembl" id="ENSORLT00020012076.1">
    <property type="protein sequence ID" value="ENSORLP00020022433.1"/>
    <property type="gene ID" value="ENSORLG00020002756.1"/>
</dbReference>
<feature type="domain" description="Laminin EGF-like" evidence="13">
    <location>
        <begin position="720"/>
        <end position="764"/>
    </location>
</feature>
<protein>
    <recommendedName>
        <fullName evidence="18">Usher syndrome 2A (autosomal recessive, mild)</fullName>
    </recommendedName>
</protein>
<feature type="disulfide bond" evidence="12">
    <location>
        <begin position="722"/>
        <end position="739"/>
    </location>
</feature>
<reference evidence="16" key="4">
    <citation type="submission" date="2025-09" db="UniProtKB">
        <authorList>
            <consortium name="Ensembl"/>
        </authorList>
    </citation>
    <scope>IDENTIFICATION</scope>
    <source>
        <strain evidence="16">HNI</strain>
    </source>
</reference>
<evidence type="ECO:0000256" key="1">
    <source>
        <dbReference type="ARBA" id="ARBA00004302"/>
    </source>
</evidence>
<feature type="domain" description="Laminin N-terminal" evidence="15">
    <location>
        <begin position="210"/>
        <end position="448"/>
    </location>
</feature>
<comment type="subcellular location">
    <subcellularLocation>
        <location evidence="2">Cell projection</location>
    </subcellularLocation>
    <subcellularLocation>
        <location evidence="1">Secreted</location>
        <location evidence="1">Extracellular space</location>
        <location evidence="1">Extracellular matrix</location>
        <location evidence="1">Basement membrane</location>
    </subcellularLocation>
</comment>
<dbReference type="InterPro" id="IPR008211">
    <property type="entry name" value="Laminin_N"/>
</dbReference>
<dbReference type="FunFam" id="2.10.25.10:FF:000090">
    <property type="entry name" value="laminin subunit alpha"/>
    <property type="match status" value="2"/>
</dbReference>
<evidence type="ECO:0000256" key="4">
    <source>
        <dbReference type="ARBA" id="ARBA00022530"/>
    </source>
</evidence>
<keyword evidence="7" id="KW-0084">Basement membrane</keyword>
<dbReference type="PRINTS" id="PR00011">
    <property type="entry name" value="EGFLAMININ"/>
</dbReference>